<organism evidence="1 2">
    <name type="scientific">Trachipleistophora hominis</name>
    <name type="common">Microsporidian parasite</name>
    <dbReference type="NCBI Taxonomy" id="72359"/>
    <lineage>
        <taxon>Eukaryota</taxon>
        <taxon>Fungi</taxon>
        <taxon>Fungi incertae sedis</taxon>
        <taxon>Microsporidia</taxon>
        <taxon>Pleistophoridae</taxon>
        <taxon>Trachipleistophora</taxon>
    </lineage>
</organism>
<dbReference type="Proteomes" id="UP000011185">
    <property type="component" value="Unassembled WGS sequence"/>
</dbReference>
<evidence type="ECO:0000313" key="2">
    <source>
        <dbReference type="Proteomes" id="UP000011185"/>
    </source>
</evidence>
<accession>L7JYL7</accession>
<dbReference type="EMBL" id="JH993870">
    <property type="protein sequence ID" value="ELQ76136.1"/>
    <property type="molecule type" value="Genomic_DNA"/>
</dbReference>
<gene>
    <name evidence="1" type="ORF">THOM_0897</name>
</gene>
<protein>
    <submittedName>
        <fullName evidence="1">Uncharacterized protein</fullName>
    </submittedName>
</protein>
<dbReference type="VEuPathDB" id="MicrosporidiaDB:THOM_0897"/>
<reference evidence="1 2" key="1">
    <citation type="journal article" date="2012" name="PLoS Pathog.">
        <title>The genome of the obligate intracellular parasite Trachipleistophora hominis: new insights into microsporidian genome dynamics and reductive evolution.</title>
        <authorList>
            <person name="Heinz E."/>
            <person name="Williams T.A."/>
            <person name="Nakjang S."/>
            <person name="Noel C.J."/>
            <person name="Swan D.C."/>
            <person name="Goldberg A.V."/>
            <person name="Harris S.R."/>
            <person name="Weinmaier T."/>
            <person name="Markert S."/>
            <person name="Becher D."/>
            <person name="Bernhardt J."/>
            <person name="Dagan T."/>
            <person name="Hacker C."/>
            <person name="Lucocq J.M."/>
            <person name="Schweder T."/>
            <person name="Rattei T."/>
            <person name="Hall N."/>
            <person name="Hirt R.P."/>
            <person name="Embley T.M."/>
        </authorList>
    </citation>
    <scope>NUCLEOTIDE SEQUENCE [LARGE SCALE GENOMIC DNA]</scope>
</reference>
<dbReference type="InParanoid" id="L7JYL7"/>
<proteinExistence type="predicted"/>
<keyword evidence="2" id="KW-1185">Reference proteome</keyword>
<evidence type="ECO:0000313" key="1">
    <source>
        <dbReference type="EMBL" id="ELQ76136.1"/>
    </source>
</evidence>
<dbReference type="AlphaFoldDB" id="L7JYL7"/>
<dbReference type="HOGENOM" id="CLU_2998126_0_0_1"/>
<sequence length="57" mass="6431">MVIFYEVLEELCNLTKLSYPNVNLINLEDASLAGTVKVLAYELSKQSFFGNIIDLFS</sequence>
<name>L7JYL7_TRAHO</name>